<dbReference type="EMBL" id="UFUW01000001">
    <property type="protein sequence ID" value="SUX23383.1"/>
    <property type="molecule type" value="Genomic_DNA"/>
</dbReference>
<gene>
    <name evidence="1" type="ORF">NCTC13294_01507</name>
</gene>
<accession>A0A381E8Z5</accession>
<dbReference type="Proteomes" id="UP000254572">
    <property type="component" value="Unassembled WGS sequence"/>
</dbReference>
<organism evidence="1 2">
    <name type="scientific">Cardiobacterium valvarum</name>
    <dbReference type="NCBI Taxonomy" id="194702"/>
    <lineage>
        <taxon>Bacteria</taxon>
        <taxon>Pseudomonadati</taxon>
        <taxon>Pseudomonadota</taxon>
        <taxon>Gammaproteobacteria</taxon>
        <taxon>Cardiobacteriales</taxon>
        <taxon>Cardiobacteriaceae</taxon>
        <taxon>Cardiobacterium</taxon>
    </lineage>
</organism>
<sequence length="61" mass="6880">MGSWLFFGTKNNKGDYTGGWGRQWAGKGWGKMKSSAGKMFFGLKESIKDIKSRMASLRNKE</sequence>
<name>A0A381E8Z5_9GAMM</name>
<dbReference type="RefSeq" id="WP_115611765.1">
    <property type="nucleotide sequence ID" value="NZ_JBHLZC010000004.1"/>
</dbReference>
<reference evidence="1 2" key="1">
    <citation type="submission" date="2018-06" db="EMBL/GenBank/DDBJ databases">
        <authorList>
            <consortium name="Pathogen Informatics"/>
            <person name="Doyle S."/>
        </authorList>
    </citation>
    <scope>NUCLEOTIDE SEQUENCE [LARGE SCALE GENOMIC DNA]</scope>
    <source>
        <strain evidence="1 2">NCTC13294</strain>
    </source>
</reference>
<evidence type="ECO:0000313" key="2">
    <source>
        <dbReference type="Proteomes" id="UP000254572"/>
    </source>
</evidence>
<protein>
    <submittedName>
        <fullName evidence="1">Uncharacterized protein</fullName>
    </submittedName>
</protein>
<dbReference type="AlphaFoldDB" id="A0A381E8Z5"/>
<proteinExistence type="predicted"/>
<keyword evidence="2" id="KW-1185">Reference proteome</keyword>
<evidence type="ECO:0000313" key="1">
    <source>
        <dbReference type="EMBL" id="SUX23383.1"/>
    </source>
</evidence>